<evidence type="ECO:0000313" key="3">
    <source>
        <dbReference type="EMBL" id="KAE8970932.1"/>
    </source>
</evidence>
<feature type="region of interest" description="Disordered" evidence="1">
    <location>
        <begin position="191"/>
        <end position="311"/>
    </location>
</feature>
<feature type="compositionally biased region" description="Polar residues" evidence="1">
    <location>
        <begin position="231"/>
        <end position="247"/>
    </location>
</feature>
<dbReference type="AlphaFoldDB" id="A0A6A3HMT7"/>
<feature type="compositionally biased region" description="Basic and acidic residues" evidence="1">
    <location>
        <begin position="202"/>
        <end position="223"/>
    </location>
</feature>
<reference evidence="4 5" key="1">
    <citation type="submission" date="2018-09" db="EMBL/GenBank/DDBJ databases">
        <title>Genomic investigation of the strawberry pathogen Phytophthora fragariae indicates pathogenicity is determined by transcriptional variation in three key races.</title>
        <authorList>
            <person name="Adams T.M."/>
            <person name="Armitage A.D."/>
            <person name="Sobczyk M.K."/>
            <person name="Bates H.J."/>
            <person name="Dunwell J.M."/>
            <person name="Nellist C.F."/>
            <person name="Harrison R.J."/>
        </authorList>
    </citation>
    <scope>NUCLEOTIDE SEQUENCE [LARGE SCALE GENOMIC DNA]</scope>
    <source>
        <strain evidence="3 4">SCRP249</strain>
        <strain evidence="2 5">SCRP324</strain>
    </source>
</reference>
<feature type="compositionally biased region" description="Basic and acidic residues" evidence="1">
    <location>
        <begin position="287"/>
        <end position="306"/>
    </location>
</feature>
<evidence type="ECO:0000313" key="2">
    <source>
        <dbReference type="EMBL" id="KAE8970272.1"/>
    </source>
</evidence>
<evidence type="ECO:0000256" key="1">
    <source>
        <dbReference type="SAM" id="MobiDB-lite"/>
    </source>
</evidence>
<dbReference type="Proteomes" id="UP000435112">
    <property type="component" value="Unassembled WGS sequence"/>
</dbReference>
<sequence length="507" mass="55930">MIICRRLPQFFNRIMLTEDKLMIIGIVRAQVERLLIMDLDGELPVKEAFQSTKSLQESISIATMNRNTDHQQLWGLLAAVKTISYNAAKHEIHFYFFTREAASRFDGLEAPFHRATHRLVNAQHAGRRAPGANVWELQYEEDGALISTASEYVVILRNVTHILDLGRLHAFLKHVLRVPFVFEDLAQSSLNRSSKRAATSDPEPKHQGGPRDEEPKEGWFDGRFKKKPSSGIPTNHPQANFPIQQGSVPAKNADKPTKPGMKNGRVNGAHQNAKAGSRFNPLTIESANEKSSREDEQKPEQPEKPKPTAKTIRKAHAELLVAEDTALADLAAALAPAPTTQAQDPVSPAASAAIHGVVALEKSLSRALVSMGLRPVSTPRSGNCQVYSVAQALANCSFSDTLNLLAQADTALKKGCTARAFIDFPLKYPHGQRKQTLLQLRRGCEKMTQPVSKEEFRRYLTEYGSSSSDPAVFLPGKLWGSNDTLATYGTMLQRDILVISFVPGKST</sequence>
<dbReference type="Proteomes" id="UP000429607">
    <property type="component" value="Unassembled WGS sequence"/>
</dbReference>
<comment type="caution">
    <text evidence="2">The sequence shown here is derived from an EMBL/GenBank/DDBJ whole genome shotgun (WGS) entry which is preliminary data.</text>
</comment>
<organism evidence="2 5">
    <name type="scientific">Phytophthora rubi</name>
    <dbReference type="NCBI Taxonomy" id="129364"/>
    <lineage>
        <taxon>Eukaryota</taxon>
        <taxon>Sar</taxon>
        <taxon>Stramenopiles</taxon>
        <taxon>Oomycota</taxon>
        <taxon>Peronosporomycetes</taxon>
        <taxon>Peronosporales</taxon>
        <taxon>Peronosporaceae</taxon>
        <taxon>Phytophthora</taxon>
    </lineage>
</organism>
<evidence type="ECO:0000313" key="4">
    <source>
        <dbReference type="Proteomes" id="UP000429607"/>
    </source>
</evidence>
<name>A0A6A3HMT7_9STRA</name>
<dbReference type="OrthoDB" id="128958at2759"/>
<gene>
    <name evidence="3" type="ORF">PR001_g27055</name>
    <name evidence="2" type="ORF">PR002_g27169</name>
</gene>
<proteinExistence type="predicted"/>
<dbReference type="EMBL" id="QXFU01004175">
    <property type="protein sequence ID" value="KAE8970272.1"/>
    <property type="molecule type" value="Genomic_DNA"/>
</dbReference>
<dbReference type="EMBL" id="QXFV01004221">
    <property type="protein sequence ID" value="KAE8970932.1"/>
    <property type="molecule type" value="Genomic_DNA"/>
</dbReference>
<protein>
    <submittedName>
        <fullName evidence="2">Uncharacterized protein</fullName>
    </submittedName>
</protein>
<evidence type="ECO:0000313" key="5">
    <source>
        <dbReference type="Proteomes" id="UP000435112"/>
    </source>
</evidence>
<accession>A0A6A3HMT7</accession>